<evidence type="ECO:0000313" key="2">
    <source>
        <dbReference type="Proteomes" id="UP000244956"/>
    </source>
</evidence>
<name>A0A2U2B6D6_9BACT</name>
<accession>A0A2U2B6D6</accession>
<protein>
    <submittedName>
        <fullName evidence="1">Uncharacterized protein</fullName>
    </submittedName>
</protein>
<reference evidence="1 2" key="1">
    <citation type="submission" date="2018-05" db="EMBL/GenBank/DDBJ databases">
        <title>Marinilabilia rubrum sp. nov., isolated from saltern sediment.</title>
        <authorList>
            <person name="Zhang R."/>
        </authorList>
    </citation>
    <scope>NUCLEOTIDE SEQUENCE [LARGE SCALE GENOMIC DNA]</scope>
    <source>
        <strain evidence="1 2">WTE16</strain>
    </source>
</reference>
<dbReference type="EMBL" id="QEWP01000012">
    <property type="protein sequence ID" value="PWD98638.1"/>
    <property type="molecule type" value="Genomic_DNA"/>
</dbReference>
<dbReference type="Proteomes" id="UP000244956">
    <property type="component" value="Unassembled WGS sequence"/>
</dbReference>
<keyword evidence="2" id="KW-1185">Reference proteome</keyword>
<organism evidence="1 2">
    <name type="scientific">Marinilabilia rubra</name>
    <dbReference type="NCBI Taxonomy" id="2162893"/>
    <lineage>
        <taxon>Bacteria</taxon>
        <taxon>Pseudomonadati</taxon>
        <taxon>Bacteroidota</taxon>
        <taxon>Bacteroidia</taxon>
        <taxon>Marinilabiliales</taxon>
        <taxon>Marinilabiliaceae</taxon>
        <taxon>Marinilabilia</taxon>
    </lineage>
</organism>
<gene>
    <name evidence="1" type="ORF">DDZ16_14345</name>
</gene>
<evidence type="ECO:0000313" key="1">
    <source>
        <dbReference type="EMBL" id="PWD98638.1"/>
    </source>
</evidence>
<dbReference type="AlphaFoldDB" id="A0A2U2B6D6"/>
<comment type="caution">
    <text evidence="1">The sequence shown here is derived from an EMBL/GenBank/DDBJ whole genome shotgun (WGS) entry which is preliminary data.</text>
</comment>
<sequence>MKISKNLYDDIIITEIIQVITRNRPVPFYWCKNRADISLQYEIRGCFTYRSRQIVNYKNRMI</sequence>
<proteinExistence type="predicted"/>